<sequence length="36" mass="3972">MTFPMFQGAVAADVFMTRLDEVFQVALSIGGRHATR</sequence>
<keyword evidence="2" id="KW-1185">Reference proteome</keyword>
<accession>A0ABP2MTJ2</accession>
<evidence type="ECO:0000313" key="2">
    <source>
        <dbReference type="Proteomes" id="UP000006428"/>
    </source>
</evidence>
<proteinExistence type="predicted"/>
<name>A0ABP2MTJ2_AERSS</name>
<reference evidence="1 2" key="1">
    <citation type="journal article" date="2012" name="Front. Microbiol.">
        <title>Draft Genome Sequence of the Virulent Strain 01-B526 of the Fish Pathogen Aeromonas salmonicida.</title>
        <authorList>
            <person name="Charette S.J."/>
            <person name="Brochu F."/>
            <person name="Boyle B."/>
            <person name="Filion G."/>
            <person name="Tanaka K.H."/>
            <person name="Derome N."/>
        </authorList>
    </citation>
    <scope>NUCLEOTIDE SEQUENCE [LARGE SCALE GENOMIC DNA]</scope>
    <source>
        <strain evidence="1 2">01-B526</strain>
    </source>
</reference>
<dbReference type="Proteomes" id="UP000006428">
    <property type="component" value="Unassembled WGS sequence"/>
</dbReference>
<comment type="caution">
    <text evidence="1">The sequence shown here is derived from an EMBL/GenBank/DDBJ whole genome shotgun (WGS) entry which is preliminary data.</text>
</comment>
<dbReference type="EMBL" id="AGVO01000348">
    <property type="protein sequence ID" value="EHI50018.1"/>
    <property type="molecule type" value="Genomic_DNA"/>
</dbReference>
<gene>
    <name evidence="1" type="ORF">IYQ_24002</name>
</gene>
<evidence type="ECO:0000313" key="1">
    <source>
        <dbReference type="EMBL" id="EHI50018.1"/>
    </source>
</evidence>
<protein>
    <submittedName>
        <fullName evidence="1">Conjugal transfer protein TrbB</fullName>
    </submittedName>
</protein>
<organism evidence="1 2">
    <name type="scientific">Aeromonas salmonicida subsp. salmonicida 01-B526</name>
    <dbReference type="NCBI Taxonomy" id="1076135"/>
    <lineage>
        <taxon>Bacteria</taxon>
        <taxon>Pseudomonadati</taxon>
        <taxon>Pseudomonadota</taxon>
        <taxon>Gammaproteobacteria</taxon>
        <taxon>Aeromonadales</taxon>
        <taxon>Aeromonadaceae</taxon>
        <taxon>Aeromonas</taxon>
    </lineage>
</organism>